<reference evidence="9 10" key="1">
    <citation type="journal article" date="2016" name="Biochim. Biophys. Acta">
        <title>Characterization of red-shifted phycobilisomes isolated from the chlorophyll f-containing cyanobacterium Halomicronema hongdechloris.</title>
        <authorList>
            <person name="Li Y."/>
            <person name="Lin Y."/>
            <person name="Garvey C.J."/>
            <person name="Birch D."/>
            <person name="Corkery R.W."/>
            <person name="Loughlin P.C."/>
            <person name="Scheer H."/>
            <person name="Willows R.D."/>
            <person name="Chen M."/>
        </authorList>
    </citation>
    <scope>NUCLEOTIDE SEQUENCE [LARGE SCALE GENOMIC DNA]</scope>
    <source>
        <strain evidence="9 10">C2206</strain>
    </source>
</reference>
<evidence type="ECO:0000256" key="2">
    <source>
        <dbReference type="ARBA" id="ARBA00013090"/>
    </source>
</evidence>
<name>A0A1Z3HPP5_9CYAN</name>
<comment type="function">
    <text evidence="8">Provides the (R)-glutamate required for cell wall biosynthesis.</text>
</comment>
<evidence type="ECO:0000256" key="8">
    <source>
        <dbReference type="HAMAP-Rule" id="MF_00258"/>
    </source>
</evidence>
<feature type="binding site" evidence="8">
    <location>
        <begin position="85"/>
        <end position="86"/>
    </location>
    <ligand>
        <name>substrate</name>
    </ligand>
</feature>
<organism evidence="9 10">
    <name type="scientific">Halomicronema hongdechloris C2206</name>
    <dbReference type="NCBI Taxonomy" id="1641165"/>
    <lineage>
        <taxon>Bacteria</taxon>
        <taxon>Bacillati</taxon>
        <taxon>Cyanobacteriota</taxon>
        <taxon>Cyanophyceae</taxon>
        <taxon>Nodosilineales</taxon>
        <taxon>Nodosilineaceae</taxon>
        <taxon>Halomicronema</taxon>
    </lineage>
</organism>
<dbReference type="EMBL" id="CP021983">
    <property type="protein sequence ID" value="ASC72222.1"/>
    <property type="molecule type" value="Genomic_DNA"/>
</dbReference>
<feature type="binding site" evidence="8">
    <location>
        <begin position="194"/>
        <end position="195"/>
    </location>
    <ligand>
        <name>substrate</name>
    </ligand>
</feature>
<dbReference type="InterPro" id="IPR018187">
    <property type="entry name" value="Asp/Glu_racemase_AS_1"/>
</dbReference>
<dbReference type="HAMAP" id="MF_00258">
    <property type="entry name" value="Glu_racemase"/>
    <property type="match status" value="1"/>
</dbReference>
<dbReference type="FunFam" id="3.40.50.1860:FF:000002">
    <property type="entry name" value="Glutamate racemase"/>
    <property type="match status" value="1"/>
</dbReference>
<keyword evidence="3 8" id="KW-0133">Cell shape</keyword>
<accession>A0A1Z3HPP5</accession>
<feature type="active site" description="Proton donor/acceptor" evidence="8">
    <location>
        <position position="193"/>
    </location>
</feature>
<dbReference type="STRING" id="1641165.XM38_00070"/>
<keyword evidence="10" id="KW-1185">Reference proteome</keyword>
<dbReference type="UniPathway" id="UPA00219"/>
<evidence type="ECO:0000256" key="4">
    <source>
        <dbReference type="ARBA" id="ARBA00022984"/>
    </source>
</evidence>
<feature type="active site" description="Proton donor/acceptor" evidence="8">
    <location>
        <position position="84"/>
    </location>
</feature>
<dbReference type="InterPro" id="IPR001920">
    <property type="entry name" value="Asp/Glu_race"/>
</dbReference>
<dbReference type="GO" id="GO:0009252">
    <property type="term" value="P:peptidoglycan biosynthetic process"/>
    <property type="evidence" value="ECO:0007669"/>
    <property type="project" value="UniProtKB-UniRule"/>
</dbReference>
<evidence type="ECO:0000256" key="5">
    <source>
        <dbReference type="ARBA" id="ARBA00023235"/>
    </source>
</evidence>
<comment type="similarity">
    <text evidence="8">Belongs to the aspartate/glutamate racemases family.</text>
</comment>
<dbReference type="PANTHER" id="PTHR21198">
    <property type="entry name" value="GLUTAMATE RACEMASE"/>
    <property type="match status" value="1"/>
</dbReference>
<protein>
    <recommendedName>
        <fullName evidence="7 8">Glutamate racemase</fullName>
        <ecNumber evidence="2 8">5.1.1.3</ecNumber>
    </recommendedName>
</protein>
<dbReference type="KEGG" id="hhg:XM38_031770"/>
<dbReference type="InterPro" id="IPR033134">
    <property type="entry name" value="Asp/Glu_racemase_AS_2"/>
</dbReference>
<dbReference type="PANTHER" id="PTHR21198:SF2">
    <property type="entry name" value="GLUTAMATE RACEMASE"/>
    <property type="match status" value="1"/>
</dbReference>
<evidence type="ECO:0000313" key="10">
    <source>
        <dbReference type="Proteomes" id="UP000191901"/>
    </source>
</evidence>
<proteinExistence type="inferred from homology"/>
<evidence type="ECO:0000256" key="7">
    <source>
        <dbReference type="ARBA" id="ARBA00070053"/>
    </source>
</evidence>
<sequence>MNQWFSPSGEHTATAQIGVFDSGVGGLTVLRELRRQLPDESILYFGDTARLPYGTRSASDILYFVRQILTWMMERQVKMVIMACNTSSALALEQVQQEFPIPILGLIHPAGRAAASVGRRIGVIATPATIASDAYRQAILEANAHCRVWQVACPQFVPLIEQNHIHSPQTRRIARNYLAPLVTAHVDTLVYGCTHYPHLAPVLESLLPSTMTYIDPAVHLVAAAAKELDILGLRRDGFPLPTQFYVSGQPQSFTGLATQWLQEPITVQQIKLPAIPPTITPAFLGEAGKNGEQLSKSINP</sequence>
<dbReference type="Pfam" id="PF01177">
    <property type="entry name" value="Asp_Glu_race"/>
    <property type="match status" value="1"/>
</dbReference>
<dbReference type="RefSeq" id="WP_088430285.1">
    <property type="nucleotide sequence ID" value="NZ_CP021983.2"/>
</dbReference>
<comment type="catalytic activity">
    <reaction evidence="1 8">
        <text>L-glutamate = D-glutamate</text>
        <dbReference type="Rhea" id="RHEA:12813"/>
        <dbReference type="ChEBI" id="CHEBI:29985"/>
        <dbReference type="ChEBI" id="CHEBI:29986"/>
        <dbReference type="EC" id="5.1.1.3"/>
    </reaction>
</comment>
<evidence type="ECO:0000256" key="3">
    <source>
        <dbReference type="ARBA" id="ARBA00022960"/>
    </source>
</evidence>
<evidence type="ECO:0000313" key="9">
    <source>
        <dbReference type="EMBL" id="ASC72222.1"/>
    </source>
</evidence>
<dbReference type="SUPFAM" id="SSF53681">
    <property type="entry name" value="Aspartate/glutamate racemase"/>
    <property type="match status" value="2"/>
</dbReference>
<dbReference type="EC" id="5.1.1.3" evidence="2 8"/>
<evidence type="ECO:0000256" key="6">
    <source>
        <dbReference type="ARBA" id="ARBA00023316"/>
    </source>
</evidence>
<feature type="binding site" evidence="8">
    <location>
        <begin position="21"/>
        <end position="22"/>
    </location>
    <ligand>
        <name>substrate</name>
    </ligand>
</feature>
<dbReference type="GO" id="GO:0071555">
    <property type="term" value="P:cell wall organization"/>
    <property type="evidence" value="ECO:0007669"/>
    <property type="project" value="UniProtKB-KW"/>
</dbReference>
<dbReference type="GO" id="GO:0008881">
    <property type="term" value="F:glutamate racemase activity"/>
    <property type="evidence" value="ECO:0007669"/>
    <property type="project" value="UniProtKB-UniRule"/>
</dbReference>
<dbReference type="AlphaFoldDB" id="A0A1Z3HPP5"/>
<dbReference type="PROSITE" id="PS00924">
    <property type="entry name" value="ASP_GLU_RACEMASE_2"/>
    <property type="match status" value="1"/>
</dbReference>
<keyword evidence="6 8" id="KW-0961">Cell wall biogenesis/degradation</keyword>
<dbReference type="NCBIfam" id="TIGR00067">
    <property type="entry name" value="glut_race"/>
    <property type="match status" value="1"/>
</dbReference>
<dbReference type="OrthoDB" id="9801055at2"/>
<dbReference type="InterPro" id="IPR004391">
    <property type="entry name" value="Glu_race"/>
</dbReference>
<dbReference type="Gene3D" id="3.40.50.1860">
    <property type="match status" value="2"/>
</dbReference>
<dbReference type="Proteomes" id="UP000191901">
    <property type="component" value="Chromosome"/>
</dbReference>
<dbReference type="PROSITE" id="PS00923">
    <property type="entry name" value="ASP_GLU_RACEMASE_1"/>
    <property type="match status" value="1"/>
</dbReference>
<comment type="pathway">
    <text evidence="8">Cell wall biogenesis; peptidoglycan biosynthesis.</text>
</comment>
<feature type="binding site" evidence="8">
    <location>
        <begin position="53"/>
        <end position="54"/>
    </location>
    <ligand>
        <name>substrate</name>
    </ligand>
</feature>
<keyword evidence="4 8" id="KW-0573">Peptidoglycan synthesis</keyword>
<dbReference type="InterPro" id="IPR015942">
    <property type="entry name" value="Asp/Glu/hydantoin_racemase"/>
</dbReference>
<gene>
    <name evidence="8 9" type="primary">murI</name>
    <name evidence="9" type="ORF">XM38_031770</name>
</gene>
<keyword evidence="5 8" id="KW-0413">Isomerase</keyword>
<dbReference type="GO" id="GO:0008360">
    <property type="term" value="P:regulation of cell shape"/>
    <property type="evidence" value="ECO:0007669"/>
    <property type="project" value="UniProtKB-KW"/>
</dbReference>
<evidence type="ECO:0000256" key="1">
    <source>
        <dbReference type="ARBA" id="ARBA00001602"/>
    </source>
</evidence>